<dbReference type="InParanoid" id="A0A177CV74"/>
<evidence type="ECO:0000313" key="1">
    <source>
        <dbReference type="EMBL" id="OAG10649.1"/>
    </source>
</evidence>
<protein>
    <submittedName>
        <fullName evidence="1">Uncharacterized protein</fullName>
    </submittedName>
</protein>
<dbReference type="Proteomes" id="UP000077069">
    <property type="component" value="Unassembled WGS sequence"/>
</dbReference>
<evidence type="ECO:0000313" key="2">
    <source>
        <dbReference type="Proteomes" id="UP000077069"/>
    </source>
</evidence>
<dbReference type="AlphaFoldDB" id="A0A177CV74"/>
<dbReference type="RefSeq" id="XP_018041014.1">
    <property type="nucleotide sequence ID" value="XM_018182592.1"/>
</dbReference>
<reference evidence="1 2" key="1">
    <citation type="submission" date="2016-05" db="EMBL/GenBank/DDBJ databases">
        <title>Comparative analysis of secretome profiles of manganese(II)-oxidizing ascomycete fungi.</title>
        <authorList>
            <consortium name="DOE Joint Genome Institute"/>
            <person name="Zeiner C.A."/>
            <person name="Purvine S.O."/>
            <person name="Zink E.M."/>
            <person name="Wu S."/>
            <person name="Pasa-Tolic L."/>
            <person name="Chaput D.L."/>
            <person name="Haridas S."/>
            <person name="Grigoriev I.V."/>
            <person name="Santelli C.M."/>
            <person name="Hansel C.M."/>
        </authorList>
    </citation>
    <scope>NUCLEOTIDE SEQUENCE [LARGE SCALE GENOMIC DNA]</scope>
    <source>
        <strain evidence="1 2">AP3s5-JAC2a</strain>
    </source>
</reference>
<dbReference type="EMBL" id="KV441549">
    <property type="protein sequence ID" value="OAG10649.1"/>
    <property type="molecule type" value="Genomic_DNA"/>
</dbReference>
<proteinExistence type="predicted"/>
<name>A0A177CV74_9PLEO</name>
<dbReference type="OrthoDB" id="2993351at2759"/>
<dbReference type="GeneID" id="28766078"/>
<organism evidence="1 2">
    <name type="scientific">Paraphaeosphaeria sporulosa</name>
    <dbReference type="NCBI Taxonomy" id="1460663"/>
    <lineage>
        <taxon>Eukaryota</taxon>
        <taxon>Fungi</taxon>
        <taxon>Dikarya</taxon>
        <taxon>Ascomycota</taxon>
        <taxon>Pezizomycotina</taxon>
        <taxon>Dothideomycetes</taxon>
        <taxon>Pleosporomycetidae</taxon>
        <taxon>Pleosporales</taxon>
        <taxon>Massarineae</taxon>
        <taxon>Didymosphaeriaceae</taxon>
        <taxon>Paraphaeosphaeria</taxon>
    </lineage>
</organism>
<sequence>MHLKIKNAFNTLPEELHASHNLDFPDINVWVDTHSGHFWIKHRSKFPVTGIPVPNYGLVSERIYPLSPLVRSVVVDARCPKEIQKHKAEFLARPDNKNCLLRIYLGRHSRDTPMAARNARLRDFPLHLDEMECLKLDVKMFAYTAAQYYKTDFFMITTMPEAFINWVVEEGKKRSAGGCLDRWIAFPD</sequence>
<gene>
    <name evidence="1" type="ORF">CC84DRAFT_1213956</name>
</gene>
<keyword evidence="2" id="KW-1185">Reference proteome</keyword>
<accession>A0A177CV74</accession>